<keyword evidence="2" id="KW-1003">Cell membrane</keyword>
<evidence type="ECO:0000259" key="7">
    <source>
        <dbReference type="Pfam" id="PF12698"/>
    </source>
</evidence>
<feature type="transmembrane region" description="Helical" evidence="6">
    <location>
        <begin position="21"/>
        <end position="38"/>
    </location>
</feature>
<evidence type="ECO:0000256" key="2">
    <source>
        <dbReference type="ARBA" id="ARBA00022475"/>
    </source>
</evidence>
<feature type="transmembrane region" description="Helical" evidence="6">
    <location>
        <begin position="335"/>
        <end position="354"/>
    </location>
</feature>
<dbReference type="GO" id="GO:0140359">
    <property type="term" value="F:ABC-type transporter activity"/>
    <property type="evidence" value="ECO:0007669"/>
    <property type="project" value="InterPro"/>
</dbReference>
<evidence type="ECO:0000256" key="6">
    <source>
        <dbReference type="SAM" id="Phobius"/>
    </source>
</evidence>
<proteinExistence type="predicted"/>
<keyword evidence="4 6" id="KW-1133">Transmembrane helix</keyword>
<dbReference type="InterPro" id="IPR051449">
    <property type="entry name" value="ABC-2_transporter_component"/>
</dbReference>
<evidence type="ECO:0000313" key="9">
    <source>
        <dbReference type="Proteomes" id="UP000011747"/>
    </source>
</evidence>
<feature type="transmembrane region" description="Helical" evidence="6">
    <location>
        <begin position="366"/>
        <end position="388"/>
    </location>
</feature>
<comment type="subcellular location">
    <subcellularLocation>
        <location evidence="1">Cell membrane</location>
        <topology evidence="1">Multi-pass membrane protein</topology>
    </subcellularLocation>
</comment>
<evidence type="ECO:0000313" key="8">
    <source>
        <dbReference type="EMBL" id="EHL78766.1"/>
    </source>
</evidence>
<reference evidence="8 9" key="1">
    <citation type="submission" date="2011-09" db="EMBL/GenBank/DDBJ databases">
        <title>The Genome Sequence of Bacillus smithii 7_3_47FAA.</title>
        <authorList>
            <consortium name="The Broad Institute Genome Sequencing Platform"/>
            <person name="Earl A."/>
            <person name="Ward D."/>
            <person name="Feldgarden M."/>
            <person name="Gevers D."/>
            <person name="Daigneault M."/>
            <person name="Strauss J."/>
            <person name="Allen-Vercoe E."/>
            <person name="Young S.K."/>
            <person name="Zeng Q."/>
            <person name="Gargeya S."/>
            <person name="Fitzgerald M."/>
            <person name="Haas B."/>
            <person name="Abouelleil A."/>
            <person name="Alvarado L."/>
            <person name="Arachchi H.M."/>
            <person name="Berlin A."/>
            <person name="Brown A."/>
            <person name="Chapman S.B."/>
            <person name="Chen Z."/>
            <person name="Dunbar C."/>
            <person name="Freedman E."/>
            <person name="Gearin G."/>
            <person name="Goldberg J."/>
            <person name="Griggs A."/>
            <person name="Gujja S."/>
            <person name="Heiman D."/>
            <person name="Howarth C."/>
            <person name="Larson L."/>
            <person name="Lui A."/>
            <person name="MacDonald P.J.P."/>
            <person name="Montmayeur A."/>
            <person name="Murphy C."/>
            <person name="Neiman D."/>
            <person name="Pearson M."/>
            <person name="Priest M."/>
            <person name="Roberts A."/>
            <person name="Saif S."/>
            <person name="Shea T."/>
            <person name="Shenoy N."/>
            <person name="Sisk P."/>
            <person name="Stolte C."/>
            <person name="Sykes S."/>
            <person name="Wortman J."/>
            <person name="Nusbaum C."/>
            <person name="Birren B."/>
        </authorList>
    </citation>
    <scope>NUCLEOTIDE SEQUENCE [LARGE SCALE GENOMIC DNA]</scope>
    <source>
        <strain evidence="8 9">7_3_47FAA</strain>
    </source>
</reference>
<name>G9QJA0_9BACI</name>
<gene>
    <name evidence="8" type="ORF">HMPREF1015_02548</name>
</gene>
<dbReference type="PATRIC" id="fig|665952.3.peg.1053"/>
<dbReference type="PANTHER" id="PTHR30294">
    <property type="entry name" value="MEMBRANE COMPONENT OF ABC TRANSPORTER YHHJ-RELATED"/>
    <property type="match status" value="1"/>
</dbReference>
<accession>G9QJA0</accession>
<dbReference type="RefSeq" id="WP_003353356.1">
    <property type="nucleotide sequence ID" value="NZ_JH414746.1"/>
</dbReference>
<dbReference type="PANTHER" id="PTHR30294:SF29">
    <property type="entry name" value="MULTIDRUG ABC TRANSPORTER PERMEASE YBHS-RELATED"/>
    <property type="match status" value="1"/>
</dbReference>
<feature type="transmembrane region" description="Helical" evidence="6">
    <location>
        <begin position="229"/>
        <end position="256"/>
    </location>
</feature>
<dbReference type="HOGENOM" id="CLU_046841_2_1_9"/>
<evidence type="ECO:0000256" key="4">
    <source>
        <dbReference type="ARBA" id="ARBA00022989"/>
    </source>
</evidence>
<feature type="domain" description="ABC-2 type transporter transmembrane" evidence="7">
    <location>
        <begin position="19"/>
        <end position="385"/>
    </location>
</feature>
<keyword evidence="9" id="KW-1185">Reference proteome</keyword>
<feature type="transmembrane region" description="Helical" evidence="6">
    <location>
        <begin position="311"/>
        <end position="329"/>
    </location>
</feature>
<feature type="transmembrane region" description="Helical" evidence="6">
    <location>
        <begin position="182"/>
        <end position="208"/>
    </location>
</feature>
<dbReference type="GO" id="GO:0005886">
    <property type="term" value="C:plasma membrane"/>
    <property type="evidence" value="ECO:0007669"/>
    <property type="project" value="UniProtKB-SubCell"/>
</dbReference>
<dbReference type="InterPro" id="IPR013525">
    <property type="entry name" value="ABC2_TM"/>
</dbReference>
<dbReference type="AlphaFoldDB" id="G9QJA0"/>
<evidence type="ECO:0000256" key="5">
    <source>
        <dbReference type="ARBA" id="ARBA00023136"/>
    </source>
</evidence>
<keyword evidence="3 6" id="KW-0812">Transmembrane</keyword>
<evidence type="ECO:0000256" key="1">
    <source>
        <dbReference type="ARBA" id="ARBA00004651"/>
    </source>
</evidence>
<dbReference type="Proteomes" id="UP000011747">
    <property type="component" value="Unassembled WGS sequence"/>
</dbReference>
<sequence length="425" mass="46661">MNKFWMMLVHTYGTKLKTKSFIVTTIILVAAIFLMANINKIISYFDGHEVKHIAVLDESNGVIFAPLKTSLAAIDKDIKLEKSGDDETALKKQVSEGKLDGYLVLSLDERQLPKAVYRSESSDSNTADRLKNALQTVKGQMVAGKLQLTSDRVALLNSPVSFEKVPLDRKAQSKEQQGAASALVYVLLIAIYMSVLMYANMIATEVAVEKSSRVMEILISSVSPIKQMFAKILGVGLLGLTQIIIAIAAGVLALQTNSEVLSFIKHFHISSMAASTIGYAIVFFLLGYFLYATLAALLGSLVSRVEDIQQMVLPMTFLVVIGFMVSMYGMNQPDAAFVTVASYIPFFTPMIMFMRYGLLGIPTWKVLVGIAIMIVSIIILAVMGARIYRGGVLMYGTSSSLKNIKTAFLLTKKEPTSERKKNIPF</sequence>
<comment type="caution">
    <text evidence="8">The sequence shown here is derived from an EMBL/GenBank/DDBJ whole genome shotgun (WGS) entry which is preliminary data.</text>
</comment>
<keyword evidence="5 6" id="KW-0472">Membrane</keyword>
<dbReference type="Pfam" id="PF12698">
    <property type="entry name" value="ABC2_membrane_3"/>
    <property type="match status" value="1"/>
</dbReference>
<organism evidence="8 9">
    <name type="scientific">Bacillus smithii 7_3_47FAA</name>
    <dbReference type="NCBI Taxonomy" id="665952"/>
    <lineage>
        <taxon>Bacteria</taxon>
        <taxon>Bacillati</taxon>
        <taxon>Bacillota</taxon>
        <taxon>Bacilli</taxon>
        <taxon>Bacillales</taxon>
        <taxon>Bacillaceae</taxon>
        <taxon>Bacillus</taxon>
    </lineage>
</organism>
<protein>
    <recommendedName>
        <fullName evidence="7">ABC-2 type transporter transmembrane domain-containing protein</fullName>
    </recommendedName>
</protein>
<dbReference type="EMBL" id="ACWF01000054">
    <property type="protein sequence ID" value="EHL78766.1"/>
    <property type="molecule type" value="Genomic_DNA"/>
</dbReference>
<evidence type="ECO:0000256" key="3">
    <source>
        <dbReference type="ARBA" id="ARBA00022692"/>
    </source>
</evidence>
<feature type="transmembrane region" description="Helical" evidence="6">
    <location>
        <begin position="276"/>
        <end position="299"/>
    </location>
</feature>